<sequence length="196" mass="20598">MSGKYGADVEQLRDLARALDQAGQTLERHRMTVGNQIKISAWVGPVAVRFRLEWESDHSRRVLAAAHILTQNATLLRQNADEQALASAVDAGAGGAPGAGGSAAPLPQAPVSTADYIRNVSGMHVGEDGLRVQKVIGADGAPRYIVYIDGSGSTQGSRLSWGNNPDALNSLQTDTLSGIRADWRVALDGSGSPGTW</sequence>
<organism evidence="1 2">
    <name type="scientific">Cryobacterium roopkundense</name>
    <dbReference type="NCBI Taxonomy" id="1001240"/>
    <lineage>
        <taxon>Bacteria</taxon>
        <taxon>Bacillati</taxon>
        <taxon>Actinomycetota</taxon>
        <taxon>Actinomycetes</taxon>
        <taxon>Micrococcales</taxon>
        <taxon>Microbacteriaceae</taxon>
        <taxon>Cryobacterium</taxon>
    </lineage>
</organism>
<dbReference type="RefSeq" id="WP_183323586.1">
    <property type="nucleotide sequence ID" value="NZ_JACHBQ010000001.1"/>
</dbReference>
<proteinExistence type="predicted"/>
<evidence type="ECO:0000313" key="1">
    <source>
        <dbReference type="EMBL" id="MBB5642490.1"/>
    </source>
</evidence>
<protein>
    <submittedName>
        <fullName evidence="1">Uncharacterized protein</fullName>
    </submittedName>
</protein>
<dbReference type="Proteomes" id="UP000561726">
    <property type="component" value="Unassembled WGS sequence"/>
</dbReference>
<dbReference type="AlphaFoldDB" id="A0A7W9E601"/>
<comment type="caution">
    <text evidence="1">The sequence shown here is derived from an EMBL/GenBank/DDBJ whole genome shotgun (WGS) entry which is preliminary data.</text>
</comment>
<name>A0A7W9E601_9MICO</name>
<accession>A0A7W9E601</accession>
<dbReference type="EMBL" id="JACHBQ010000001">
    <property type="protein sequence ID" value="MBB5642490.1"/>
    <property type="molecule type" value="Genomic_DNA"/>
</dbReference>
<evidence type="ECO:0000313" key="2">
    <source>
        <dbReference type="Proteomes" id="UP000561726"/>
    </source>
</evidence>
<reference evidence="1 2" key="1">
    <citation type="submission" date="2020-08" db="EMBL/GenBank/DDBJ databases">
        <title>Sequencing the genomes of 1000 actinobacteria strains.</title>
        <authorList>
            <person name="Klenk H.-P."/>
        </authorList>
    </citation>
    <scope>NUCLEOTIDE SEQUENCE [LARGE SCALE GENOMIC DNA]</scope>
    <source>
        <strain evidence="1 2">DSM 21065</strain>
    </source>
</reference>
<gene>
    <name evidence="1" type="ORF">BJ997_003038</name>
</gene>